<dbReference type="AlphaFoldDB" id="A0A504JFB0"/>
<keyword evidence="2" id="KW-1185">Reference proteome</keyword>
<dbReference type="Proteomes" id="UP000315540">
    <property type="component" value="Unassembled WGS sequence"/>
</dbReference>
<evidence type="ECO:0000313" key="1">
    <source>
        <dbReference type="EMBL" id="TPN87402.1"/>
    </source>
</evidence>
<name>A0A504JFB0_9FLAO</name>
<evidence type="ECO:0000313" key="2">
    <source>
        <dbReference type="Proteomes" id="UP000315540"/>
    </source>
</evidence>
<organism evidence="1 2">
    <name type="scientific">Aquimarina algicola</name>
    <dbReference type="NCBI Taxonomy" id="2589995"/>
    <lineage>
        <taxon>Bacteria</taxon>
        <taxon>Pseudomonadati</taxon>
        <taxon>Bacteroidota</taxon>
        <taxon>Flavobacteriia</taxon>
        <taxon>Flavobacteriales</taxon>
        <taxon>Flavobacteriaceae</taxon>
        <taxon>Aquimarina</taxon>
    </lineage>
</organism>
<dbReference type="EMBL" id="VFWZ01000002">
    <property type="protein sequence ID" value="TPN87402.1"/>
    <property type="molecule type" value="Genomic_DNA"/>
</dbReference>
<dbReference type="RefSeq" id="WP_140592044.1">
    <property type="nucleotide sequence ID" value="NZ_VFWZ01000002.1"/>
</dbReference>
<accession>A0A504JFB0</accession>
<gene>
    <name evidence="1" type="ORF">FHK87_07405</name>
</gene>
<proteinExistence type="predicted"/>
<comment type="caution">
    <text evidence="1">The sequence shown here is derived from an EMBL/GenBank/DDBJ whole genome shotgun (WGS) entry which is preliminary data.</text>
</comment>
<reference evidence="1 2" key="1">
    <citation type="submission" date="2019-06" db="EMBL/GenBank/DDBJ databases">
        <authorList>
            <person name="Meng X."/>
        </authorList>
    </citation>
    <scope>NUCLEOTIDE SEQUENCE [LARGE SCALE GENOMIC DNA]</scope>
    <source>
        <strain evidence="1 2">M625</strain>
    </source>
</reference>
<protein>
    <submittedName>
        <fullName evidence="1">Uncharacterized protein</fullName>
    </submittedName>
</protein>
<dbReference type="OrthoDB" id="1163258at2"/>
<sequence length="115" mass="13309">MTIQIKLFLIVLIFFTIGYSQQINRIEQLEGVYQGRVEGGYSFCCKTVSGFDEILVFNEVLSVILEKYTLHADKHIGENFIISFTKDIIIEKKKSREVSTILRLQKLVPGQHLRE</sequence>